<dbReference type="GO" id="GO:0050661">
    <property type="term" value="F:NADP binding"/>
    <property type="evidence" value="ECO:0007669"/>
    <property type="project" value="InterPro"/>
</dbReference>
<dbReference type="GO" id="GO:0046654">
    <property type="term" value="P:tetrahydrofolate biosynthetic process"/>
    <property type="evidence" value="ECO:0007669"/>
    <property type="project" value="UniProtKB-UniPathway"/>
</dbReference>
<comment type="catalytic activity">
    <reaction evidence="8">
        <text>(6S)-5,6,7,8-tetrahydrofolate + NADP(+) = 7,8-dihydrofolate + NADPH + H(+)</text>
        <dbReference type="Rhea" id="RHEA:15009"/>
        <dbReference type="ChEBI" id="CHEBI:15378"/>
        <dbReference type="ChEBI" id="CHEBI:57451"/>
        <dbReference type="ChEBI" id="CHEBI:57453"/>
        <dbReference type="ChEBI" id="CHEBI:57783"/>
        <dbReference type="ChEBI" id="CHEBI:58349"/>
        <dbReference type="EC" id="1.5.1.3"/>
    </reaction>
</comment>
<organism evidence="10 11">
    <name type="scientific">Putridiphycobacter roseus</name>
    <dbReference type="NCBI Taxonomy" id="2219161"/>
    <lineage>
        <taxon>Bacteria</taxon>
        <taxon>Pseudomonadati</taxon>
        <taxon>Bacteroidota</taxon>
        <taxon>Flavobacteriia</taxon>
        <taxon>Flavobacteriales</taxon>
        <taxon>Crocinitomicaceae</taxon>
        <taxon>Putridiphycobacter</taxon>
    </lineage>
</organism>
<dbReference type="PANTHER" id="PTHR48069:SF3">
    <property type="entry name" value="DIHYDROFOLATE REDUCTASE"/>
    <property type="match status" value="1"/>
</dbReference>
<evidence type="ECO:0000256" key="4">
    <source>
        <dbReference type="ARBA" id="ARBA00022563"/>
    </source>
</evidence>
<dbReference type="OrthoDB" id="9804315at2"/>
<dbReference type="SUPFAM" id="SSF53597">
    <property type="entry name" value="Dihydrofolate reductase-like"/>
    <property type="match status" value="1"/>
</dbReference>
<dbReference type="Pfam" id="PF00186">
    <property type="entry name" value="DHFR_1"/>
    <property type="match status" value="1"/>
</dbReference>
<dbReference type="Proteomes" id="UP000249248">
    <property type="component" value="Unassembled WGS sequence"/>
</dbReference>
<feature type="domain" description="DHFR" evidence="9">
    <location>
        <begin position="3"/>
        <end position="168"/>
    </location>
</feature>
<dbReference type="UniPathway" id="UPA00077">
    <property type="reaction ID" value="UER00158"/>
</dbReference>
<dbReference type="RefSeq" id="WP_111064060.1">
    <property type="nucleotide sequence ID" value="NZ_JBHUCU010000006.1"/>
</dbReference>
<dbReference type="EC" id="1.5.1.3" evidence="3 8"/>
<evidence type="ECO:0000256" key="1">
    <source>
        <dbReference type="ARBA" id="ARBA00004903"/>
    </source>
</evidence>
<accession>A0A2W1NL21</accession>
<evidence type="ECO:0000256" key="5">
    <source>
        <dbReference type="ARBA" id="ARBA00022857"/>
    </source>
</evidence>
<proteinExistence type="inferred from homology"/>
<dbReference type="AlphaFoldDB" id="A0A2W1NL21"/>
<dbReference type="PROSITE" id="PS51330">
    <property type="entry name" value="DHFR_2"/>
    <property type="match status" value="1"/>
</dbReference>
<evidence type="ECO:0000256" key="6">
    <source>
        <dbReference type="ARBA" id="ARBA00023002"/>
    </source>
</evidence>
<evidence type="ECO:0000256" key="3">
    <source>
        <dbReference type="ARBA" id="ARBA00012856"/>
    </source>
</evidence>
<evidence type="ECO:0000256" key="7">
    <source>
        <dbReference type="ARBA" id="ARBA00025067"/>
    </source>
</evidence>
<keyword evidence="11" id="KW-1185">Reference proteome</keyword>
<dbReference type="GO" id="GO:0006730">
    <property type="term" value="P:one-carbon metabolic process"/>
    <property type="evidence" value="ECO:0007669"/>
    <property type="project" value="UniProtKB-KW"/>
</dbReference>
<dbReference type="GO" id="GO:0046452">
    <property type="term" value="P:dihydrofolate metabolic process"/>
    <property type="evidence" value="ECO:0007669"/>
    <property type="project" value="TreeGrafter"/>
</dbReference>
<dbReference type="Gene3D" id="3.40.430.10">
    <property type="entry name" value="Dihydrofolate Reductase, subunit A"/>
    <property type="match status" value="1"/>
</dbReference>
<dbReference type="CDD" id="cd00209">
    <property type="entry name" value="DHFR"/>
    <property type="match status" value="1"/>
</dbReference>
<dbReference type="GO" id="GO:0005829">
    <property type="term" value="C:cytosol"/>
    <property type="evidence" value="ECO:0007669"/>
    <property type="project" value="TreeGrafter"/>
</dbReference>
<dbReference type="PIRSF" id="PIRSF000194">
    <property type="entry name" value="DHFR"/>
    <property type="match status" value="1"/>
</dbReference>
<gene>
    <name evidence="10" type="ORF">DNU06_13700</name>
</gene>
<keyword evidence="4 8" id="KW-0554">One-carbon metabolism</keyword>
<comment type="function">
    <text evidence="7 8">Key enzyme in folate metabolism. Catalyzes an essential reaction for de novo glycine and purine synthesis, and for DNA precursor synthesis.</text>
</comment>
<dbReference type="PANTHER" id="PTHR48069">
    <property type="entry name" value="DIHYDROFOLATE REDUCTASE"/>
    <property type="match status" value="1"/>
</dbReference>
<evidence type="ECO:0000256" key="2">
    <source>
        <dbReference type="ARBA" id="ARBA00009539"/>
    </source>
</evidence>
<evidence type="ECO:0000259" key="9">
    <source>
        <dbReference type="PROSITE" id="PS51330"/>
    </source>
</evidence>
<dbReference type="GO" id="GO:0004146">
    <property type="term" value="F:dihydrofolate reductase activity"/>
    <property type="evidence" value="ECO:0007669"/>
    <property type="project" value="UniProtKB-EC"/>
</dbReference>
<dbReference type="PRINTS" id="PR00070">
    <property type="entry name" value="DHFR"/>
</dbReference>
<name>A0A2W1NL21_9FLAO</name>
<reference evidence="10 11" key="1">
    <citation type="submission" date="2018-06" db="EMBL/GenBank/DDBJ databases">
        <title>The draft genome sequence of Crocinitomix sp. SM1701.</title>
        <authorList>
            <person name="Zhang X."/>
        </authorList>
    </citation>
    <scope>NUCLEOTIDE SEQUENCE [LARGE SCALE GENOMIC DNA]</scope>
    <source>
        <strain evidence="10 11">SM1701</strain>
    </source>
</reference>
<keyword evidence="5 8" id="KW-0521">NADP</keyword>
<sequence length="169" mass="19902">MSKVKLIVAKGENNEIGKDNDLIWHLPADMRFFTQTTKNHVVIMGRKNWDSIPLKYRPLSNRINAVVTHNKAFSHADCDTFHSVEDAIAHYKKEEDKEIFIIGGAQIYKYCLDHNLVDEMLITCIKESFDADAFFPTFDQSSWTKEMIMDYKMDEKNKYDFTVYRFEKK</sequence>
<evidence type="ECO:0000256" key="8">
    <source>
        <dbReference type="PIRNR" id="PIRNR000194"/>
    </source>
</evidence>
<dbReference type="InterPro" id="IPR024072">
    <property type="entry name" value="DHFR-like_dom_sf"/>
</dbReference>
<comment type="pathway">
    <text evidence="1 8">Cofactor biosynthesis; tetrahydrofolate biosynthesis; 5,6,7,8-tetrahydrofolate from 7,8-dihydrofolate: step 1/1.</text>
</comment>
<comment type="similarity">
    <text evidence="2 8">Belongs to the dihydrofolate reductase family.</text>
</comment>
<evidence type="ECO:0000313" key="10">
    <source>
        <dbReference type="EMBL" id="PZE16362.1"/>
    </source>
</evidence>
<dbReference type="EMBL" id="QKSB01000009">
    <property type="protein sequence ID" value="PZE16362.1"/>
    <property type="molecule type" value="Genomic_DNA"/>
</dbReference>
<dbReference type="InterPro" id="IPR001796">
    <property type="entry name" value="DHFR_dom"/>
</dbReference>
<keyword evidence="6 8" id="KW-0560">Oxidoreductase</keyword>
<dbReference type="GO" id="GO:0046655">
    <property type="term" value="P:folic acid metabolic process"/>
    <property type="evidence" value="ECO:0007669"/>
    <property type="project" value="TreeGrafter"/>
</dbReference>
<dbReference type="InterPro" id="IPR012259">
    <property type="entry name" value="DHFR"/>
</dbReference>
<evidence type="ECO:0000313" key="11">
    <source>
        <dbReference type="Proteomes" id="UP000249248"/>
    </source>
</evidence>
<protein>
    <recommendedName>
        <fullName evidence="3 8">Dihydrofolate reductase</fullName>
        <ecNumber evidence="3 8">1.5.1.3</ecNumber>
    </recommendedName>
</protein>
<comment type="caution">
    <text evidence="10">The sequence shown here is derived from an EMBL/GenBank/DDBJ whole genome shotgun (WGS) entry which is preliminary data.</text>
</comment>